<accession>A0A411WZF7</accession>
<proteinExistence type="inferred from homology"/>
<reference evidence="9 10" key="2">
    <citation type="submission" date="2019-02" db="EMBL/GenBank/DDBJ databases">
        <title>Draft Genome Sequences of Six Type Strains of the Genus Massilia.</title>
        <authorList>
            <person name="Miess H."/>
            <person name="Frediansyhah A."/>
            <person name="Gross H."/>
        </authorList>
    </citation>
    <scope>NUCLEOTIDE SEQUENCE [LARGE SCALE GENOMIC DNA]</scope>
    <source>
        <strain evidence="9 10">DSM 17472</strain>
    </source>
</reference>
<comment type="catalytic activity">
    <reaction evidence="1">
        <text>a beta-lactam + H2O = a substituted beta-amino acid</text>
        <dbReference type="Rhea" id="RHEA:20401"/>
        <dbReference type="ChEBI" id="CHEBI:15377"/>
        <dbReference type="ChEBI" id="CHEBI:35627"/>
        <dbReference type="ChEBI" id="CHEBI:140347"/>
        <dbReference type="EC" id="3.5.2.6"/>
    </reaction>
</comment>
<reference evidence="8" key="1">
    <citation type="journal article" date="2014" name="Int. J. Syst. Evol. Microbiol.">
        <title>Complete genome sequence of Corynebacterium casei LMG S-19264T (=DSM 44701T), isolated from a smear-ripened cheese.</title>
        <authorList>
            <consortium name="US DOE Joint Genome Institute (JGI-PGF)"/>
            <person name="Walter F."/>
            <person name="Albersmeier A."/>
            <person name="Kalinowski J."/>
            <person name="Ruckert C."/>
        </authorList>
    </citation>
    <scope>NUCLEOTIDE SEQUENCE</scope>
    <source>
        <strain evidence="8">KCTC 12343</strain>
    </source>
</reference>
<gene>
    <name evidence="9" type="ORF">EYF70_15435</name>
    <name evidence="8" type="ORF">GCM10007387_54790</name>
</gene>
<dbReference type="InterPro" id="IPR001460">
    <property type="entry name" value="PCN-bd_Tpept"/>
</dbReference>
<dbReference type="Gene3D" id="3.40.710.10">
    <property type="entry name" value="DD-peptidase/beta-lactamase superfamily"/>
    <property type="match status" value="1"/>
</dbReference>
<dbReference type="GO" id="GO:0008658">
    <property type="term" value="F:penicillin binding"/>
    <property type="evidence" value="ECO:0007669"/>
    <property type="project" value="InterPro"/>
</dbReference>
<evidence type="ECO:0000313" key="10">
    <source>
        <dbReference type="Proteomes" id="UP000292307"/>
    </source>
</evidence>
<evidence type="ECO:0000256" key="1">
    <source>
        <dbReference type="ARBA" id="ARBA00001526"/>
    </source>
</evidence>
<keyword evidence="10" id="KW-1185">Reference proteome</keyword>
<dbReference type="EMBL" id="BMWV01000019">
    <property type="protein sequence ID" value="GGY65505.1"/>
    <property type="molecule type" value="Genomic_DNA"/>
</dbReference>
<dbReference type="InterPro" id="IPR012338">
    <property type="entry name" value="Beta-lactam/transpept-like"/>
</dbReference>
<evidence type="ECO:0000256" key="4">
    <source>
        <dbReference type="ARBA" id="ARBA00022729"/>
    </source>
</evidence>
<dbReference type="EC" id="3.5.2.6" evidence="3"/>
<evidence type="ECO:0000259" key="7">
    <source>
        <dbReference type="Pfam" id="PF00905"/>
    </source>
</evidence>
<evidence type="ECO:0000313" key="9">
    <source>
        <dbReference type="EMBL" id="QBI02092.1"/>
    </source>
</evidence>
<dbReference type="GO" id="GO:0005886">
    <property type="term" value="C:plasma membrane"/>
    <property type="evidence" value="ECO:0007669"/>
    <property type="project" value="TreeGrafter"/>
</dbReference>
<feature type="domain" description="Penicillin-binding protein transpeptidase" evidence="7">
    <location>
        <begin position="862"/>
        <end position="1021"/>
    </location>
</feature>
<dbReference type="SUPFAM" id="SSF56601">
    <property type="entry name" value="beta-lactamase/transpeptidase-like"/>
    <property type="match status" value="1"/>
</dbReference>
<dbReference type="OrthoDB" id="8708684at2"/>
<keyword evidence="4" id="KW-0732">Signal</keyword>
<dbReference type="EMBL" id="CP036401">
    <property type="protein sequence ID" value="QBI02092.1"/>
    <property type="molecule type" value="Genomic_DNA"/>
</dbReference>
<dbReference type="InterPro" id="IPR050515">
    <property type="entry name" value="Beta-lactam/transpept"/>
</dbReference>
<name>A0A411WZF7_9BURK</name>
<dbReference type="Proteomes" id="UP000292307">
    <property type="component" value="Chromosome"/>
</dbReference>
<keyword evidence="6" id="KW-0046">Antibiotic resistance</keyword>
<dbReference type="RefSeq" id="WP_131146208.1">
    <property type="nucleotide sequence ID" value="NZ_BMWV01000019.1"/>
</dbReference>
<evidence type="ECO:0000256" key="3">
    <source>
        <dbReference type="ARBA" id="ARBA00012865"/>
    </source>
</evidence>
<protein>
    <recommendedName>
        <fullName evidence="3">beta-lactamase</fullName>
        <ecNumber evidence="3">3.5.2.6</ecNumber>
    </recommendedName>
</protein>
<evidence type="ECO:0000256" key="5">
    <source>
        <dbReference type="ARBA" id="ARBA00022801"/>
    </source>
</evidence>
<evidence type="ECO:0000256" key="2">
    <source>
        <dbReference type="ARBA" id="ARBA00007898"/>
    </source>
</evidence>
<dbReference type="GO" id="GO:0071555">
    <property type="term" value="P:cell wall organization"/>
    <property type="evidence" value="ECO:0007669"/>
    <property type="project" value="TreeGrafter"/>
</dbReference>
<dbReference type="PANTHER" id="PTHR30627">
    <property type="entry name" value="PEPTIDOGLYCAN D,D-TRANSPEPTIDASE"/>
    <property type="match status" value="1"/>
</dbReference>
<comment type="similarity">
    <text evidence="2">Belongs to the class-D beta-lactamase family.</text>
</comment>
<reference evidence="8" key="3">
    <citation type="submission" date="2022-12" db="EMBL/GenBank/DDBJ databases">
        <authorList>
            <person name="Sun Q."/>
            <person name="Kim S."/>
        </authorList>
    </citation>
    <scope>NUCLEOTIDE SEQUENCE</scope>
    <source>
        <strain evidence="8">KCTC 12343</strain>
    </source>
</reference>
<sequence>MAQLLTEFVERRHRAWRRGRNLAGPRTVPWVPLAAAACVLLGGTLLGVNALRLRDAAPAAAADTDALRADRLQPVVPGARFTVDETPGVAMLPQPGGAIVVASRMRSSTPQRIDLCRQMADPSGRLLPLRLGQRFADVEAAVRGAGGTAGMRGALLVADASHATAAMPRLRLAGQAGLPLQLTWRGAAARWLGNGGEGIVRGAAGRVTLRDEGWLAWEGGALHLVRRPAAACPRAGELVARLYQPDAAQRGRAQVTAFAAGGASATAWLAPGEHVLAAAAAPALEDETLFAALQERGLVRLADDGAIVLAPRDLAAWRAAPAHQRAADLGAWRHVHVDDAAAALLRRLYRQADGSYVRQQVALYNSERALLAWRVRTGDASRWQADGPVTAAMAPQAARLFAALPQGWQPWTRLASLASTAPVARLSLDLPRPATGGEALALLLAGRVLRVDGATMASRAACDGRACTAPDDVSRLDLRALPGARRIVLTVAPLDARALERPGERQYRHLRVVANRIVWQPLATPAPQVRSGQGGGHGAGPVLLADRNGTPLWADGATTGAADRAGLAPLLGLAPEHDAGIAGMLARTGAGGARARLSIDLPLQALAQRVLDCVALRRGRWTGERCTGATAPPPQRRAGFVVLDAENGDILAAAGAGQPSVDAGNWLEARALDRANPAGSPLRLPALQHDGGAHHSPGSTFKVISALGLELAARGEGGQARQLDALLGGPPLPAINALARERGFDFATGAPTYPASARGAHVTNYREQGIDGRAREGRLGLAQALTYSLNTWFAWAGELSDRTLGGRAEGGMPDAQPLEAGALDGARPILAAARRLGFDRPLRLDGGLLPPAFRWNDYDALQATPARIDPVHTRHELRQMSIGLRMQATPLQMALAAAAIGQGATVTPRLLLELDGRPAANPAPEKLDVRLDRIRAGMKGVIDAGTAAGAFHALPRGVRAGLHGKTGTAPTSDSGATVWFTAWLEPGSLPGQRHRLAFAVHASHSDGTGGDHAAPAVAAVLAALAGQGRGNNTEQQGK</sequence>
<evidence type="ECO:0000313" key="11">
    <source>
        <dbReference type="Proteomes" id="UP000628442"/>
    </source>
</evidence>
<dbReference type="GO" id="GO:0008800">
    <property type="term" value="F:beta-lactamase activity"/>
    <property type="evidence" value="ECO:0007669"/>
    <property type="project" value="UniProtKB-EC"/>
</dbReference>
<evidence type="ECO:0000313" key="8">
    <source>
        <dbReference type="EMBL" id="GGY65505.1"/>
    </source>
</evidence>
<organism evidence="8 11">
    <name type="scientific">Pseudoduganella albidiflava</name>
    <dbReference type="NCBI Taxonomy" id="321983"/>
    <lineage>
        <taxon>Bacteria</taxon>
        <taxon>Pseudomonadati</taxon>
        <taxon>Pseudomonadota</taxon>
        <taxon>Betaproteobacteria</taxon>
        <taxon>Burkholderiales</taxon>
        <taxon>Oxalobacteraceae</taxon>
        <taxon>Telluria group</taxon>
        <taxon>Pseudoduganella</taxon>
    </lineage>
</organism>
<dbReference type="PANTHER" id="PTHR30627:SF6">
    <property type="entry name" value="BETA-LACTAMASE YBXI-RELATED"/>
    <property type="match status" value="1"/>
</dbReference>
<dbReference type="GO" id="GO:0046677">
    <property type="term" value="P:response to antibiotic"/>
    <property type="evidence" value="ECO:0007669"/>
    <property type="project" value="UniProtKB-KW"/>
</dbReference>
<dbReference type="Pfam" id="PF00905">
    <property type="entry name" value="Transpeptidase"/>
    <property type="match status" value="1"/>
</dbReference>
<evidence type="ECO:0000256" key="6">
    <source>
        <dbReference type="ARBA" id="ARBA00023251"/>
    </source>
</evidence>
<keyword evidence="5" id="KW-0378">Hydrolase</keyword>
<dbReference type="Proteomes" id="UP000628442">
    <property type="component" value="Unassembled WGS sequence"/>
</dbReference>
<dbReference type="AlphaFoldDB" id="A0A411WZF7"/>